<comment type="caution">
    <text evidence="2">The sequence shown here is derived from an EMBL/GenBank/DDBJ whole genome shotgun (WGS) entry which is preliminary data.</text>
</comment>
<dbReference type="PANTHER" id="PTHR12147">
    <property type="entry name" value="METALLOPEPTIDASE M28 FAMILY MEMBER"/>
    <property type="match status" value="1"/>
</dbReference>
<gene>
    <name evidence="2" type="ORF">DLD82_00140</name>
</gene>
<feature type="domain" description="Peptidase M28" evidence="1">
    <location>
        <begin position="200"/>
        <end position="383"/>
    </location>
</feature>
<evidence type="ECO:0000313" key="3">
    <source>
        <dbReference type="Proteomes" id="UP000245934"/>
    </source>
</evidence>
<proteinExistence type="predicted"/>
<dbReference type="Proteomes" id="UP000245934">
    <property type="component" value="Unassembled WGS sequence"/>
</dbReference>
<organism evidence="2 3">
    <name type="scientific">Methanospirillum stamsii</name>
    <dbReference type="NCBI Taxonomy" id="1277351"/>
    <lineage>
        <taxon>Archaea</taxon>
        <taxon>Methanobacteriati</taxon>
        <taxon>Methanobacteriota</taxon>
        <taxon>Stenosarchaea group</taxon>
        <taxon>Methanomicrobia</taxon>
        <taxon>Methanomicrobiales</taxon>
        <taxon>Methanospirillaceae</taxon>
        <taxon>Methanospirillum</taxon>
    </lineage>
</organism>
<dbReference type="PANTHER" id="PTHR12147:SF26">
    <property type="entry name" value="PEPTIDASE M28 DOMAIN-CONTAINING PROTEIN"/>
    <property type="match status" value="1"/>
</dbReference>
<dbReference type="AlphaFoldDB" id="A0A2V2NIT1"/>
<keyword evidence="3" id="KW-1185">Reference proteome</keyword>
<dbReference type="Gene3D" id="3.40.630.10">
    <property type="entry name" value="Zn peptidases"/>
    <property type="match status" value="1"/>
</dbReference>
<dbReference type="SUPFAM" id="SSF53187">
    <property type="entry name" value="Zn-dependent exopeptidases"/>
    <property type="match status" value="1"/>
</dbReference>
<dbReference type="GeneID" id="97610411"/>
<reference evidence="2 3" key="1">
    <citation type="submission" date="2018-05" db="EMBL/GenBank/DDBJ databases">
        <title>Draft genome of Methanospirillum stamsii Pt1.</title>
        <authorList>
            <person name="Dueholm M.S."/>
            <person name="Nielsen P.H."/>
            <person name="Bakmann L.F."/>
            <person name="Otzen D.E."/>
        </authorList>
    </citation>
    <scope>NUCLEOTIDE SEQUENCE [LARGE SCALE GENOMIC DNA]</scope>
    <source>
        <strain evidence="2 3">Pt1</strain>
    </source>
</reference>
<dbReference type="InterPro" id="IPR007484">
    <property type="entry name" value="Peptidase_M28"/>
</dbReference>
<sequence length="395" mass="43604">MNPAILFGHLKTLCNTIGERPVGTLSNRQAMEYIGKHLECIGYPVNYQLFDCMNWNYYAASCNLQEESIPITVNPHSPSCSLNAPAIVIKSLNELKSSDLSGKIAVLSGELAIEPLMPKNFPFYQPESHQEIIRLLEEKNPEAILFISPDNNAIPVIIDGDFHIPSGTVPAGYGNILLENSGHTIDLMMNTASYQARAANVICRTPGEGKKIILCAHLDTKYYTPGALDNASGVSALMILADRLRRGAPQNPLEFVFFNGEECYNIPGEMTYFSSPSFDPKNVLLAVNIDGIGLAGHLSSVAYFSCPPDMVEISEKVRGRYPGVIQKDPWPQGDHMLFSLKYIPAMAFTTAAEWDITQKIIHTQKDTMDCLDVGKIMHGMDAIEKIVRTISKKYS</sequence>
<dbReference type="RefSeq" id="WP_109939077.1">
    <property type="nucleotide sequence ID" value="NZ_CP176366.1"/>
</dbReference>
<dbReference type="GO" id="GO:0008235">
    <property type="term" value="F:metalloexopeptidase activity"/>
    <property type="evidence" value="ECO:0007669"/>
    <property type="project" value="InterPro"/>
</dbReference>
<evidence type="ECO:0000313" key="2">
    <source>
        <dbReference type="EMBL" id="PWR76258.1"/>
    </source>
</evidence>
<dbReference type="Gene3D" id="3.50.30.30">
    <property type="match status" value="1"/>
</dbReference>
<name>A0A2V2NIT1_9EURY</name>
<dbReference type="EMBL" id="QGMZ01000001">
    <property type="protein sequence ID" value="PWR76258.1"/>
    <property type="molecule type" value="Genomic_DNA"/>
</dbReference>
<protein>
    <recommendedName>
        <fullName evidence="1">Peptidase M28 domain-containing protein</fullName>
    </recommendedName>
</protein>
<evidence type="ECO:0000259" key="1">
    <source>
        <dbReference type="Pfam" id="PF04389"/>
    </source>
</evidence>
<dbReference type="OrthoDB" id="141597at2157"/>
<dbReference type="GO" id="GO:0006508">
    <property type="term" value="P:proteolysis"/>
    <property type="evidence" value="ECO:0007669"/>
    <property type="project" value="InterPro"/>
</dbReference>
<dbReference type="Pfam" id="PF04389">
    <property type="entry name" value="Peptidase_M28"/>
    <property type="match status" value="1"/>
</dbReference>
<dbReference type="InterPro" id="IPR045175">
    <property type="entry name" value="M28_fam"/>
</dbReference>
<accession>A0A2V2NIT1</accession>